<sequence length="107" mass="12227">MKEKSISQHAFQAGIKSYVFKTADPEELVYAVRQVASGKRYLCPKLSDQLMRRICGWQTDQSVKVTNIEFSKRELDVPRLIADSYTNDQAADKLFTSRCTVDGHRNP</sequence>
<keyword evidence="1 2" id="KW-0238">DNA-binding</keyword>
<gene>
    <name evidence="2" type="ORF">QE417_000413</name>
</gene>
<dbReference type="PANTHER" id="PTHR43214">
    <property type="entry name" value="TWO-COMPONENT RESPONSE REGULATOR"/>
    <property type="match status" value="1"/>
</dbReference>
<dbReference type="InterPro" id="IPR039420">
    <property type="entry name" value="WalR-like"/>
</dbReference>
<dbReference type="Proteomes" id="UP001258315">
    <property type="component" value="Unassembled WGS sequence"/>
</dbReference>
<dbReference type="InterPro" id="IPR016032">
    <property type="entry name" value="Sig_transdc_resp-reg_C-effctor"/>
</dbReference>
<proteinExistence type="predicted"/>
<dbReference type="GO" id="GO:0003677">
    <property type="term" value="F:DNA binding"/>
    <property type="evidence" value="ECO:0007669"/>
    <property type="project" value="UniProtKB-KW"/>
</dbReference>
<name>A0ABU3GNJ1_9SPHI</name>
<evidence type="ECO:0000313" key="3">
    <source>
        <dbReference type="Proteomes" id="UP001258315"/>
    </source>
</evidence>
<evidence type="ECO:0000256" key="1">
    <source>
        <dbReference type="ARBA" id="ARBA00023125"/>
    </source>
</evidence>
<dbReference type="EMBL" id="JAVLVU010000001">
    <property type="protein sequence ID" value="MDT3401341.1"/>
    <property type="molecule type" value="Genomic_DNA"/>
</dbReference>
<accession>A0ABU3GNJ1</accession>
<reference evidence="3" key="1">
    <citation type="submission" date="2023-07" db="EMBL/GenBank/DDBJ databases">
        <title>Functional and genomic diversity of the sorghum phyllosphere microbiome.</title>
        <authorList>
            <person name="Shade A."/>
        </authorList>
    </citation>
    <scope>NUCLEOTIDE SEQUENCE [LARGE SCALE GENOMIC DNA]</scope>
    <source>
        <strain evidence="3">SORGH_AS_0422</strain>
    </source>
</reference>
<comment type="caution">
    <text evidence="2">The sequence shown here is derived from an EMBL/GenBank/DDBJ whole genome shotgun (WGS) entry which is preliminary data.</text>
</comment>
<dbReference type="Gene3D" id="3.40.50.2300">
    <property type="match status" value="1"/>
</dbReference>
<dbReference type="SUPFAM" id="SSF52172">
    <property type="entry name" value="CheY-like"/>
    <property type="match status" value="1"/>
</dbReference>
<dbReference type="InterPro" id="IPR011006">
    <property type="entry name" value="CheY-like_superfamily"/>
</dbReference>
<protein>
    <submittedName>
        <fullName evidence="2">DNA-binding NarL/FixJ family response regulator</fullName>
    </submittedName>
</protein>
<keyword evidence="3" id="KW-1185">Reference proteome</keyword>
<organism evidence="2 3">
    <name type="scientific">Mucilaginibacter terrae</name>
    <dbReference type="NCBI Taxonomy" id="1955052"/>
    <lineage>
        <taxon>Bacteria</taxon>
        <taxon>Pseudomonadati</taxon>
        <taxon>Bacteroidota</taxon>
        <taxon>Sphingobacteriia</taxon>
        <taxon>Sphingobacteriales</taxon>
        <taxon>Sphingobacteriaceae</taxon>
        <taxon>Mucilaginibacter</taxon>
    </lineage>
</organism>
<dbReference type="RefSeq" id="WP_311947201.1">
    <property type="nucleotide sequence ID" value="NZ_JAVLVU010000001.1"/>
</dbReference>
<dbReference type="SUPFAM" id="SSF46894">
    <property type="entry name" value="C-terminal effector domain of the bipartite response regulators"/>
    <property type="match status" value="1"/>
</dbReference>
<dbReference type="PANTHER" id="PTHR43214:SF43">
    <property type="entry name" value="TWO-COMPONENT RESPONSE REGULATOR"/>
    <property type="match status" value="1"/>
</dbReference>
<evidence type="ECO:0000313" key="2">
    <source>
        <dbReference type="EMBL" id="MDT3401341.1"/>
    </source>
</evidence>